<organism evidence="2 3">
    <name type="scientific">Enterobacter kobei</name>
    <dbReference type="NCBI Taxonomy" id="208224"/>
    <lineage>
        <taxon>Bacteria</taxon>
        <taxon>Pseudomonadati</taxon>
        <taxon>Pseudomonadota</taxon>
        <taxon>Gammaproteobacteria</taxon>
        <taxon>Enterobacterales</taxon>
        <taxon>Enterobacteriaceae</taxon>
        <taxon>Enterobacter</taxon>
        <taxon>Enterobacter cloacae complex</taxon>
    </lineage>
</organism>
<gene>
    <name evidence="2" type="ORF">H9R40_07505</name>
</gene>
<dbReference type="RefSeq" id="WP_045269012.1">
    <property type="nucleotide sequence ID" value="NZ_AP022498.1"/>
</dbReference>
<dbReference type="EMBL" id="JACSEP010000010">
    <property type="protein sequence ID" value="MBC6323084.1"/>
    <property type="molecule type" value="Genomic_DNA"/>
</dbReference>
<protein>
    <recommendedName>
        <fullName evidence="4">DUF4760 domain-containing protein</fullName>
    </recommendedName>
</protein>
<reference evidence="2" key="1">
    <citation type="submission" date="2020-08" db="EMBL/GenBank/DDBJ databases">
        <title>Distribution of Beta-Lactamase Producing Gram-Negative Bacterial Isolates in Isabela River of Santo Domingo, Dominican Republic.</title>
        <authorList>
            <person name="Calderon V."/>
            <person name="Del Rosario C."/>
            <person name="Duarte A."/>
            <person name="Bonnelly R."/>
            <person name="Barauna R."/>
            <person name="Ramos R.T."/>
            <person name="Perdomo O.P."/>
            <person name="Rodriguez De Francisco L.E."/>
            <person name="Franco De Los Santos E.F."/>
        </authorList>
    </citation>
    <scope>NUCLEOTIDE SEQUENCE</scope>
    <source>
        <strain evidence="2">INTEC_BI4_1.1</strain>
    </source>
</reference>
<name>A0AAW3XFG9_9ENTR</name>
<keyword evidence="1" id="KW-1133">Transmembrane helix</keyword>
<keyword evidence="1" id="KW-0812">Transmembrane</keyword>
<keyword evidence="1" id="KW-0472">Membrane</keyword>
<evidence type="ECO:0000313" key="3">
    <source>
        <dbReference type="Proteomes" id="UP000613022"/>
    </source>
</evidence>
<evidence type="ECO:0000256" key="1">
    <source>
        <dbReference type="SAM" id="Phobius"/>
    </source>
</evidence>
<sequence length="286" mass="32962">MAEQISRWVISIITSAGALTLLAFLTRSTLTKFFTKSVEHHFEKKFEKFKAEIRDNEKELEQIRTFMSSARRERDSALQSKRFEAAESLLRSRQLIAEFSGLADYLKMLNIDEIIKRNPDPKIANFIKTLIDPFNIDEKLTSFRKIDRTLANLYLSERTIKTFEAYESIILNAVTIMKVLSLPGLKIDPNLFNKEKMKAMIIELYPQSQAGFEQYGDNHAFHLTMYFYTQILNELRNELLGNGNMIRDTEAAANLARDTRNAHINILNSLKSNDIPESILNSPDAE</sequence>
<proteinExistence type="predicted"/>
<dbReference type="Proteomes" id="UP000613022">
    <property type="component" value="Unassembled WGS sequence"/>
</dbReference>
<comment type="caution">
    <text evidence="2">The sequence shown here is derived from an EMBL/GenBank/DDBJ whole genome shotgun (WGS) entry which is preliminary data.</text>
</comment>
<accession>A0AAW3XFG9</accession>
<evidence type="ECO:0008006" key="4">
    <source>
        <dbReference type="Google" id="ProtNLM"/>
    </source>
</evidence>
<feature type="transmembrane region" description="Helical" evidence="1">
    <location>
        <begin position="6"/>
        <end position="26"/>
    </location>
</feature>
<evidence type="ECO:0000313" key="2">
    <source>
        <dbReference type="EMBL" id="MBC6323084.1"/>
    </source>
</evidence>
<dbReference type="AlphaFoldDB" id="A0AAW3XFG9"/>